<gene>
    <name evidence="1" type="ORF">LTR36_001555</name>
</gene>
<dbReference type="CDD" id="cd02603">
    <property type="entry name" value="HAD_sEH-N_like"/>
    <property type="match status" value="1"/>
</dbReference>
<dbReference type="PANTHER" id="PTHR47829">
    <property type="entry name" value="HYDROLASE, PUTATIVE (AFU_ORTHOLOGUE AFUA_1G12880)-RELATED"/>
    <property type="match status" value="1"/>
</dbReference>
<dbReference type="InterPro" id="IPR052898">
    <property type="entry name" value="ACAD10-like"/>
</dbReference>
<comment type="caution">
    <text evidence="1">The sequence shown here is derived from an EMBL/GenBank/DDBJ whole genome shotgun (WGS) entry which is preliminary data.</text>
</comment>
<dbReference type="EMBL" id="JAVFHQ010000013">
    <property type="protein sequence ID" value="KAK4546823.1"/>
    <property type="molecule type" value="Genomic_DNA"/>
</dbReference>
<reference evidence="1 2" key="1">
    <citation type="submission" date="2021-11" db="EMBL/GenBank/DDBJ databases">
        <title>Black yeast isolated from Biological Soil Crust.</title>
        <authorList>
            <person name="Kurbessoian T."/>
        </authorList>
    </citation>
    <scope>NUCLEOTIDE SEQUENCE [LARGE SCALE GENOMIC DNA]</scope>
    <source>
        <strain evidence="1 2">CCFEE 5522</strain>
    </source>
</reference>
<sequence length="304" mass="34511">MPSVWTKENKTYILFGTTFNMPPPSTSGRPRVLLFDIGGVCVVSPFQAILDYETSRGIPPGWINHSISASSPNGSWQRLERGEMLLDHHFFAEFKKDLSDETRWRTYYAKHLAATRQEKLSDAAEEAAYQAPGVPEIDAEWLYWEMMRVARAPDPYMYPALKRLRAAADKSDGKLIVAALSNTSIFPPGHAYHDERTPDGKQHKELRGFFDVFVSSAHVGMRKPDEDIYRYAVVRLHEYVKTTYGGEGVRAEDITFLDDIGTNLRTAKRLGMRTIKVQLGRADKAVDELERITGLELRESRAKL</sequence>
<dbReference type="InterPro" id="IPR036412">
    <property type="entry name" value="HAD-like_sf"/>
</dbReference>
<dbReference type="PANTHER" id="PTHR47829:SF1">
    <property type="entry name" value="HAD FAMILY PHOSPHATASE"/>
    <property type="match status" value="1"/>
</dbReference>
<dbReference type="Gene3D" id="3.40.50.1000">
    <property type="entry name" value="HAD superfamily/HAD-like"/>
    <property type="match status" value="1"/>
</dbReference>
<dbReference type="InterPro" id="IPR023214">
    <property type="entry name" value="HAD_sf"/>
</dbReference>
<evidence type="ECO:0008006" key="3">
    <source>
        <dbReference type="Google" id="ProtNLM"/>
    </source>
</evidence>
<dbReference type="Pfam" id="PF00702">
    <property type="entry name" value="Hydrolase"/>
    <property type="match status" value="1"/>
</dbReference>
<evidence type="ECO:0000313" key="2">
    <source>
        <dbReference type="Proteomes" id="UP001324427"/>
    </source>
</evidence>
<accession>A0AAV9JQJ9</accession>
<organism evidence="1 2">
    <name type="scientific">Oleoguttula mirabilis</name>
    <dbReference type="NCBI Taxonomy" id="1507867"/>
    <lineage>
        <taxon>Eukaryota</taxon>
        <taxon>Fungi</taxon>
        <taxon>Dikarya</taxon>
        <taxon>Ascomycota</taxon>
        <taxon>Pezizomycotina</taxon>
        <taxon>Dothideomycetes</taxon>
        <taxon>Dothideomycetidae</taxon>
        <taxon>Mycosphaerellales</taxon>
        <taxon>Teratosphaeriaceae</taxon>
        <taxon>Oleoguttula</taxon>
    </lineage>
</organism>
<dbReference type="SFLD" id="SFLDS00003">
    <property type="entry name" value="Haloacid_Dehalogenase"/>
    <property type="match status" value="1"/>
</dbReference>
<dbReference type="InterPro" id="IPR023198">
    <property type="entry name" value="PGP-like_dom2"/>
</dbReference>
<name>A0AAV9JQJ9_9PEZI</name>
<dbReference type="SFLD" id="SFLDG01129">
    <property type="entry name" value="C1.5:_HAD__Beta-PGM__Phosphata"/>
    <property type="match status" value="1"/>
</dbReference>
<keyword evidence="2" id="KW-1185">Reference proteome</keyword>
<dbReference type="AlphaFoldDB" id="A0AAV9JQJ9"/>
<evidence type="ECO:0000313" key="1">
    <source>
        <dbReference type="EMBL" id="KAK4546823.1"/>
    </source>
</evidence>
<dbReference type="SUPFAM" id="SSF56784">
    <property type="entry name" value="HAD-like"/>
    <property type="match status" value="1"/>
</dbReference>
<dbReference type="Gene3D" id="1.10.150.240">
    <property type="entry name" value="Putative phosphatase, domain 2"/>
    <property type="match status" value="1"/>
</dbReference>
<dbReference type="Proteomes" id="UP001324427">
    <property type="component" value="Unassembled WGS sequence"/>
</dbReference>
<proteinExistence type="predicted"/>
<protein>
    <recommendedName>
        <fullName evidence="3">Epoxide hydrolase</fullName>
    </recommendedName>
</protein>